<evidence type="ECO:0000313" key="9">
    <source>
        <dbReference type="Proteomes" id="UP000002318"/>
    </source>
</evidence>
<dbReference type="KEGG" id="ssm:Spirs_0538"/>
<feature type="transmembrane region" description="Helical" evidence="6">
    <location>
        <begin position="156"/>
        <end position="174"/>
    </location>
</feature>
<keyword evidence="5 6" id="KW-0472">Membrane</keyword>
<evidence type="ECO:0000256" key="6">
    <source>
        <dbReference type="SAM" id="Phobius"/>
    </source>
</evidence>
<dbReference type="HOGENOM" id="CLU_033863_4_2_12"/>
<evidence type="ECO:0000313" key="8">
    <source>
        <dbReference type="EMBL" id="ADK79684.1"/>
    </source>
</evidence>
<feature type="transmembrane region" description="Helical" evidence="6">
    <location>
        <begin position="186"/>
        <end position="204"/>
    </location>
</feature>
<dbReference type="eggNOG" id="COG0697">
    <property type="taxonomic scope" value="Bacteria"/>
</dbReference>
<name>E1RBF4_SEDSS</name>
<dbReference type="Pfam" id="PF00892">
    <property type="entry name" value="EamA"/>
    <property type="match status" value="2"/>
</dbReference>
<gene>
    <name evidence="8" type="ordered locus">Spirs_0538</name>
</gene>
<comment type="similarity">
    <text evidence="2">Belongs to the EamA transporter family.</text>
</comment>
<dbReference type="Proteomes" id="UP000002318">
    <property type="component" value="Chromosome"/>
</dbReference>
<dbReference type="SUPFAM" id="SSF103481">
    <property type="entry name" value="Multidrug resistance efflux transporter EmrE"/>
    <property type="match status" value="2"/>
</dbReference>
<sequence>MDSKKTAVLALFAAPMLWGGALVAGRVVSAEMPPISAAFVRFVVTTTLLALFLRIRGGKLPKPEKNILPALIAAGMTGVALFNVFLFSALATVSAGRSAVIIAMTPAVVAMISAIIYKEKHQKLFPLALILAFLGAAIVISEGDPPSLFRTPPGKGELFMIGCVFSWAAYSFAGKHVLKSFPPLPAIMYSSFFGALLLAIPAFLEGGLPRVFSASPSAWAGLLYMSIGAAGVAHVFYYYGISKIGPSKSAIFMNLEPISALFFGMVLLGEEITMPLAIGSVLVLSGVSLSVKE</sequence>
<evidence type="ECO:0000256" key="1">
    <source>
        <dbReference type="ARBA" id="ARBA00004141"/>
    </source>
</evidence>
<proteinExistence type="inferred from homology"/>
<evidence type="ECO:0000256" key="2">
    <source>
        <dbReference type="ARBA" id="ARBA00007362"/>
    </source>
</evidence>
<evidence type="ECO:0000256" key="5">
    <source>
        <dbReference type="ARBA" id="ARBA00023136"/>
    </source>
</evidence>
<dbReference type="InterPro" id="IPR050638">
    <property type="entry name" value="AA-Vitamin_Transporters"/>
</dbReference>
<keyword evidence="9" id="KW-1185">Reference proteome</keyword>
<dbReference type="PANTHER" id="PTHR32322">
    <property type="entry name" value="INNER MEMBRANE TRANSPORTER"/>
    <property type="match status" value="1"/>
</dbReference>
<dbReference type="EMBL" id="CP002116">
    <property type="protein sequence ID" value="ADK79684.1"/>
    <property type="molecule type" value="Genomic_DNA"/>
</dbReference>
<keyword evidence="4 6" id="KW-1133">Transmembrane helix</keyword>
<dbReference type="GO" id="GO:0016020">
    <property type="term" value="C:membrane"/>
    <property type="evidence" value="ECO:0007669"/>
    <property type="project" value="UniProtKB-SubCell"/>
</dbReference>
<feature type="domain" description="EamA" evidence="7">
    <location>
        <begin position="155"/>
        <end position="290"/>
    </location>
</feature>
<comment type="subcellular location">
    <subcellularLocation>
        <location evidence="1">Membrane</location>
        <topology evidence="1">Multi-pass membrane protein</topology>
    </subcellularLocation>
</comment>
<evidence type="ECO:0000256" key="4">
    <source>
        <dbReference type="ARBA" id="ARBA00022989"/>
    </source>
</evidence>
<dbReference type="RefSeq" id="WP_013253148.1">
    <property type="nucleotide sequence ID" value="NC_014364.1"/>
</dbReference>
<feature type="transmembrane region" description="Helical" evidence="6">
    <location>
        <begin position="35"/>
        <end position="55"/>
    </location>
</feature>
<feature type="domain" description="EamA" evidence="7">
    <location>
        <begin position="7"/>
        <end position="140"/>
    </location>
</feature>
<organism evidence="8 9">
    <name type="scientific">Sediminispirochaeta smaragdinae (strain DSM 11293 / JCM 15392 / SEBR 4228)</name>
    <name type="common">Spirochaeta smaragdinae</name>
    <dbReference type="NCBI Taxonomy" id="573413"/>
    <lineage>
        <taxon>Bacteria</taxon>
        <taxon>Pseudomonadati</taxon>
        <taxon>Spirochaetota</taxon>
        <taxon>Spirochaetia</taxon>
        <taxon>Spirochaetales</taxon>
        <taxon>Spirochaetaceae</taxon>
        <taxon>Sediminispirochaeta</taxon>
    </lineage>
</organism>
<protein>
    <recommendedName>
        <fullName evidence="7">EamA domain-containing protein</fullName>
    </recommendedName>
</protein>
<reference evidence="8 9" key="1">
    <citation type="journal article" date="2010" name="Stand. Genomic Sci.">
        <title>Complete genome sequence of Spirochaeta smaragdinae type strain (SEBR 4228).</title>
        <authorList>
            <person name="Mavromatis K."/>
            <person name="Yasawong M."/>
            <person name="Chertkov O."/>
            <person name="Lapidus A."/>
            <person name="Lucas S."/>
            <person name="Nolan M."/>
            <person name="Del Rio T.G."/>
            <person name="Tice H."/>
            <person name="Cheng J.F."/>
            <person name="Pitluck S."/>
            <person name="Liolios K."/>
            <person name="Ivanova N."/>
            <person name="Tapia R."/>
            <person name="Han C."/>
            <person name="Bruce D."/>
            <person name="Goodwin L."/>
            <person name="Pati A."/>
            <person name="Chen A."/>
            <person name="Palaniappan K."/>
            <person name="Land M."/>
            <person name="Hauser L."/>
            <person name="Chang Y.J."/>
            <person name="Jeffries C.D."/>
            <person name="Detter J.C."/>
            <person name="Rohde M."/>
            <person name="Brambilla E."/>
            <person name="Spring S."/>
            <person name="Goker M."/>
            <person name="Sikorski J."/>
            <person name="Woyke T."/>
            <person name="Bristow J."/>
            <person name="Eisen J.A."/>
            <person name="Markowitz V."/>
            <person name="Hugenholtz P."/>
            <person name="Klenk H.P."/>
            <person name="Kyrpides N.C."/>
        </authorList>
    </citation>
    <scope>NUCLEOTIDE SEQUENCE [LARGE SCALE GENOMIC DNA]</scope>
    <source>
        <strain evidence="9">DSM 11293 / JCM 15392 / SEBR 4228</strain>
    </source>
</reference>
<evidence type="ECO:0000259" key="7">
    <source>
        <dbReference type="Pfam" id="PF00892"/>
    </source>
</evidence>
<dbReference type="AlphaFoldDB" id="E1RBF4"/>
<dbReference type="InterPro" id="IPR000620">
    <property type="entry name" value="EamA_dom"/>
</dbReference>
<dbReference type="PANTHER" id="PTHR32322:SF2">
    <property type="entry name" value="EAMA DOMAIN-CONTAINING PROTEIN"/>
    <property type="match status" value="1"/>
</dbReference>
<evidence type="ECO:0000256" key="3">
    <source>
        <dbReference type="ARBA" id="ARBA00022692"/>
    </source>
</evidence>
<feature type="transmembrane region" description="Helical" evidence="6">
    <location>
        <begin position="124"/>
        <end position="141"/>
    </location>
</feature>
<dbReference type="InterPro" id="IPR037185">
    <property type="entry name" value="EmrE-like"/>
</dbReference>
<dbReference type="STRING" id="573413.Spirs_0538"/>
<feature type="transmembrane region" description="Helical" evidence="6">
    <location>
        <begin position="216"/>
        <end position="239"/>
    </location>
</feature>
<feature type="transmembrane region" description="Helical" evidence="6">
    <location>
        <begin position="99"/>
        <end position="117"/>
    </location>
</feature>
<feature type="transmembrane region" description="Helical" evidence="6">
    <location>
        <begin position="67"/>
        <end position="93"/>
    </location>
</feature>
<keyword evidence="3 6" id="KW-0812">Transmembrane</keyword>
<accession>E1RBF4</accession>